<dbReference type="InterPro" id="IPR036936">
    <property type="entry name" value="CRIB_dom_sf"/>
</dbReference>
<feature type="domain" description="CRIB" evidence="8">
    <location>
        <begin position="58"/>
        <end position="93"/>
    </location>
</feature>
<keyword evidence="10" id="KW-1185">Reference proteome</keyword>
<evidence type="ECO:0000256" key="2">
    <source>
        <dbReference type="ARBA" id="ARBA00022527"/>
    </source>
</evidence>
<evidence type="ECO:0000256" key="3">
    <source>
        <dbReference type="ARBA" id="ARBA00022679"/>
    </source>
</evidence>
<keyword evidence="3" id="KW-0808">Transferase</keyword>
<dbReference type="Proteomes" id="UP000076722">
    <property type="component" value="Unassembled WGS sequence"/>
</dbReference>
<keyword evidence="4" id="KW-0547">Nucleotide-binding</keyword>
<dbReference type="Pfam" id="PF00786">
    <property type="entry name" value="PBD"/>
    <property type="match status" value="1"/>
</dbReference>
<name>A0A164Q328_9AGAM</name>
<evidence type="ECO:0000256" key="1">
    <source>
        <dbReference type="ARBA" id="ARBA00012513"/>
    </source>
</evidence>
<keyword evidence="5" id="KW-0418">Kinase</keyword>
<reference evidence="9 10" key="1">
    <citation type="journal article" date="2016" name="Mol. Biol. Evol.">
        <title>Comparative Genomics of Early-Diverging Mushroom-Forming Fungi Provides Insights into the Origins of Lignocellulose Decay Capabilities.</title>
        <authorList>
            <person name="Nagy L.G."/>
            <person name="Riley R."/>
            <person name="Tritt A."/>
            <person name="Adam C."/>
            <person name="Daum C."/>
            <person name="Floudas D."/>
            <person name="Sun H."/>
            <person name="Yadav J.S."/>
            <person name="Pangilinan J."/>
            <person name="Larsson K.H."/>
            <person name="Matsuura K."/>
            <person name="Barry K."/>
            <person name="Labutti K."/>
            <person name="Kuo R."/>
            <person name="Ohm R.A."/>
            <person name="Bhattacharya S.S."/>
            <person name="Shirouzu T."/>
            <person name="Yoshinaga Y."/>
            <person name="Martin F.M."/>
            <person name="Grigoriev I.V."/>
            <person name="Hibbett D.S."/>
        </authorList>
    </citation>
    <scope>NUCLEOTIDE SEQUENCE [LARGE SCALE GENOMIC DNA]</scope>
    <source>
        <strain evidence="9 10">HHB9708</strain>
    </source>
</reference>
<dbReference type="EC" id="2.7.11.1" evidence="1"/>
<dbReference type="Gene3D" id="2.30.29.30">
    <property type="entry name" value="Pleckstrin-homology domain (PH domain)/Phosphotyrosine-binding domain (PTB)"/>
    <property type="match status" value="1"/>
</dbReference>
<protein>
    <recommendedName>
        <fullName evidence="1">non-specific serine/threonine protein kinase</fullName>
        <ecNumber evidence="1">2.7.11.1</ecNumber>
    </recommendedName>
</protein>
<evidence type="ECO:0000313" key="10">
    <source>
        <dbReference type="Proteomes" id="UP000076722"/>
    </source>
</evidence>
<dbReference type="InterPro" id="IPR000095">
    <property type="entry name" value="CRIB_dom"/>
</dbReference>
<evidence type="ECO:0000259" key="8">
    <source>
        <dbReference type="SMART" id="SM00285"/>
    </source>
</evidence>
<evidence type="ECO:0000256" key="5">
    <source>
        <dbReference type="ARBA" id="ARBA00022777"/>
    </source>
</evidence>
<accession>A0A164Q328</accession>
<evidence type="ECO:0000256" key="6">
    <source>
        <dbReference type="ARBA" id="ARBA00022840"/>
    </source>
</evidence>
<gene>
    <name evidence="9" type="ORF">SISNIDRAFT_489255</name>
</gene>
<sequence length="222" mass="24303">MSLANAQVVRNGWVQIREAGWLASWNRKWSVLEEETLSFHKNEQGDIHNCSPLMDMGVSNTTHVVHKIHVGIDPVSGAFTGLPEPWLRLLTSSHITPQDSQKNPQAVLEREMEEMNGMMPSPSGTSGYASSSSLTPSLNGSSSYTRPSYPDGTISPPRFNSGTGLAGAGVKGLSRSMARMASKSQVLQHQYLQCALPALLLPPISLLHNKQQDPRQHLPEQR</sequence>
<dbReference type="EMBL" id="KV419428">
    <property type="protein sequence ID" value="KZS89280.1"/>
    <property type="molecule type" value="Genomic_DNA"/>
</dbReference>
<dbReference type="STRING" id="1314777.A0A164Q328"/>
<evidence type="ECO:0000256" key="7">
    <source>
        <dbReference type="SAM" id="MobiDB-lite"/>
    </source>
</evidence>
<keyword evidence="6" id="KW-0067">ATP-binding</keyword>
<dbReference type="AlphaFoldDB" id="A0A164Q328"/>
<dbReference type="SMART" id="SM00285">
    <property type="entry name" value="PBD"/>
    <property type="match status" value="1"/>
</dbReference>
<dbReference type="GO" id="GO:0004674">
    <property type="term" value="F:protein serine/threonine kinase activity"/>
    <property type="evidence" value="ECO:0007669"/>
    <property type="project" value="UniProtKB-KW"/>
</dbReference>
<proteinExistence type="predicted"/>
<organism evidence="9 10">
    <name type="scientific">Sistotremastrum niveocremeum HHB9708</name>
    <dbReference type="NCBI Taxonomy" id="1314777"/>
    <lineage>
        <taxon>Eukaryota</taxon>
        <taxon>Fungi</taxon>
        <taxon>Dikarya</taxon>
        <taxon>Basidiomycota</taxon>
        <taxon>Agaricomycotina</taxon>
        <taxon>Agaricomycetes</taxon>
        <taxon>Sistotremastrales</taxon>
        <taxon>Sistotremastraceae</taxon>
        <taxon>Sertulicium</taxon>
        <taxon>Sertulicium niveocremeum</taxon>
    </lineage>
</organism>
<dbReference type="InterPro" id="IPR033923">
    <property type="entry name" value="PAK_BD"/>
</dbReference>
<evidence type="ECO:0000256" key="4">
    <source>
        <dbReference type="ARBA" id="ARBA00022741"/>
    </source>
</evidence>
<dbReference type="GO" id="GO:0005524">
    <property type="term" value="F:ATP binding"/>
    <property type="evidence" value="ECO:0007669"/>
    <property type="project" value="UniProtKB-KW"/>
</dbReference>
<evidence type="ECO:0000313" key="9">
    <source>
        <dbReference type="EMBL" id="KZS89280.1"/>
    </source>
</evidence>
<feature type="region of interest" description="Disordered" evidence="7">
    <location>
        <begin position="116"/>
        <end position="169"/>
    </location>
</feature>
<dbReference type="Gene3D" id="3.90.810.10">
    <property type="entry name" value="CRIB domain"/>
    <property type="match status" value="1"/>
</dbReference>
<dbReference type="OrthoDB" id="248923at2759"/>
<keyword evidence="2" id="KW-0723">Serine/threonine-protein kinase</keyword>
<feature type="compositionally biased region" description="Low complexity" evidence="7">
    <location>
        <begin position="120"/>
        <end position="144"/>
    </location>
</feature>
<dbReference type="InterPro" id="IPR011993">
    <property type="entry name" value="PH-like_dom_sf"/>
</dbReference>
<dbReference type="SUPFAM" id="SSF50729">
    <property type="entry name" value="PH domain-like"/>
    <property type="match status" value="1"/>
</dbReference>
<dbReference type="CDD" id="cd01093">
    <property type="entry name" value="CRIB_PAK_like"/>
    <property type="match status" value="1"/>
</dbReference>